<feature type="compositionally biased region" description="Basic and acidic residues" evidence="1">
    <location>
        <begin position="305"/>
        <end position="315"/>
    </location>
</feature>
<feature type="compositionally biased region" description="Basic and acidic residues" evidence="1">
    <location>
        <begin position="47"/>
        <end position="68"/>
    </location>
</feature>
<evidence type="ECO:0000256" key="1">
    <source>
        <dbReference type="SAM" id="MobiDB-lite"/>
    </source>
</evidence>
<feature type="compositionally biased region" description="Low complexity" evidence="1">
    <location>
        <begin position="412"/>
        <end position="426"/>
    </location>
</feature>
<feature type="compositionally biased region" description="Basic and acidic residues" evidence="1">
    <location>
        <begin position="683"/>
        <end position="730"/>
    </location>
</feature>
<feature type="compositionally biased region" description="Basic residues" evidence="1">
    <location>
        <begin position="221"/>
        <end position="243"/>
    </location>
</feature>
<dbReference type="Proteomes" id="UP001201980">
    <property type="component" value="Unassembled WGS sequence"/>
</dbReference>
<feature type="compositionally biased region" description="Acidic residues" evidence="1">
    <location>
        <begin position="553"/>
        <end position="573"/>
    </location>
</feature>
<feature type="compositionally biased region" description="Low complexity" evidence="1">
    <location>
        <begin position="252"/>
        <end position="273"/>
    </location>
</feature>
<protein>
    <submittedName>
        <fullName evidence="2">Uncharacterized protein</fullName>
    </submittedName>
</protein>
<name>A0AAD5WXM2_9PEZI</name>
<feature type="compositionally biased region" description="Acidic residues" evidence="1">
    <location>
        <begin position="288"/>
        <end position="304"/>
    </location>
</feature>
<feature type="region of interest" description="Disordered" evidence="1">
    <location>
        <begin position="87"/>
        <end position="115"/>
    </location>
</feature>
<feature type="compositionally biased region" description="Acidic residues" evidence="1">
    <location>
        <begin position="583"/>
        <end position="592"/>
    </location>
</feature>
<dbReference type="AlphaFoldDB" id="A0AAD5WXM2"/>
<sequence length="730" mass="77355">MAPGLRTNVQGRTRGANRGEQHDDFEGLPIRQWRKERHNIAPPLQEEQPKQNDKWDVELPHGMPRDSHLLPQHCQDLLRALRSGRFYKRPTPDDEETDQENVAKKPENKEEEEEANVRAFNAQIWRPIPRNSEGPEVSHLAKRRKGTVVLPSKAALLQSGLPTVTKAKVRRLDAAGNSYIQDVTLNDGQAVDGEIISTSVVTAPVAMNATSRDLSAQTTPAKRKPVAQRKKIKGPGRGRKKKLPLPASNRPEANNGGDGATAEGAASATESNGTKLESENLSTHDSPMVDDDGDDEGDDHEGGDDEHYQDHEMKDAPSATQSPTQQPSPVASTSPMPALPEFINASSLPGLAPIPPPRVEGSPLKNVVIASPTEPKPPGISPLASSLLSQPLKAPSPSAPPLGTASSDKKTSPSPAAPTKSPIPTIDANNASAQEEIGVKQSSPNAVGLDKPADTDPAPPEDHKVTPDLAPEQETVAKEEPTKPADPSLKSVEASPAAEDAKMEDAPGDNKPAPAREEPRQPSAEASAKGTPASDAKSTSELAAKTPALEPETNLEDAESSSEEAPPDPDSMDVDLPVKLEPTTEESEETNVEEAAPMTEDNVPTSAVTEGDDGDDILGKLMGSLNEPVGGGEVPANPTETEEVEKEPEEALQDKGPSPGELAKENSPVTASATAPVGTNDAVKVDDEKAEEKTTAKSEGKTQAKTEETTEQNTAEKDAEKAEEVPEKDV</sequence>
<feature type="compositionally biased region" description="Polar residues" evidence="1">
    <location>
        <begin position="318"/>
        <end position="335"/>
    </location>
</feature>
<reference evidence="2" key="1">
    <citation type="submission" date="2022-07" db="EMBL/GenBank/DDBJ databases">
        <title>Draft genome sequence of Zalerion maritima ATCC 34329, a (micro)plastics degrading marine fungus.</title>
        <authorList>
            <person name="Paco A."/>
            <person name="Goncalves M.F.M."/>
            <person name="Rocha-Santos T.A.P."/>
            <person name="Alves A."/>
        </authorList>
    </citation>
    <scope>NUCLEOTIDE SEQUENCE</scope>
    <source>
        <strain evidence="2">ATCC 34329</strain>
    </source>
</reference>
<gene>
    <name evidence="2" type="ORF">MKZ38_003520</name>
</gene>
<feature type="region of interest" description="Disordered" evidence="1">
    <location>
        <begin position="211"/>
        <end position="730"/>
    </location>
</feature>
<feature type="region of interest" description="Disordered" evidence="1">
    <location>
        <begin position="1"/>
        <end position="72"/>
    </location>
</feature>
<organism evidence="2 3">
    <name type="scientific">Zalerion maritima</name>
    <dbReference type="NCBI Taxonomy" id="339359"/>
    <lineage>
        <taxon>Eukaryota</taxon>
        <taxon>Fungi</taxon>
        <taxon>Dikarya</taxon>
        <taxon>Ascomycota</taxon>
        <taxon>Pezizomycotina</taxon>
        <taxon>Sordariomycetes</taxon>
        <taxon>Lulworthiomycetidae</taxon>
        <taxon>Lulworthiales</taxon>
        <taxon>Lulworthiaceae</taxon>
        <taxon>Zalerion</taxon>
    </lineage>
</organism>
<feature type="compositionally biased region" description="Polar residues" evidence="1">
    <location>
        <begin position="211"/>
        <end position="220"/>
    </location>
</feature>
<comment type="caution">
    <text evidence="2">The sequence shown here is derived from an EMBL/GenBank/DDBJ whole genome shotgun (WGS) entry which is preliminary data.</text>
</comment>
<dbReference type="EMBL" id="JAKWBI020000020">
    <property type="protein sequence ID" value="KAJ2906037.1"/>
    <property type="molecule type" value="Genomic_DNA"/>
</dbReference>
<evidence type="ECO:0000313" key="3">
    <source>
        <dbReference type="Proteomes" id="UP001201980"/>
    </source>
</evidence>
<feature type="compositionally biased region" description="Low complexity" evidence="1">
    <location>
        <begin position="381"/>
        <end position="396"/>
    </location>
</feature>
<proteinExistence type="predicted"/>
<accession>A0AAD5WXM2</accession>
<evidence type="ECO:0000313" key="2">
    <source>
        <dbReference type="EMBL" id="KAJ2906037.1"/>
    </source>
</evidence>
<feature type="compositionally biased region" description="Acidic residues" evidence="1">
    <location>
        <begin position="640"/>
        <end position="651"/>
    </location>
</feature>
<keyword evidence="3" id="KW-1185">Reference proteome</keyword>